<feature type="region of interest" description="Disordered" evidence="1">
    <location>
        <begin position="145"/>
        <end position="172"/>
    </location>
</feature>
<name>A0A6A6B5V6_9PEZI</name>
<feature type="compositionally biased region" description="Acidic residues" evidence="1">
    <location>
        <begin position="71"/>
        <end position="84"/>
    </location>
</feature>
<dbReference type="Proteomes" id="UP000799438">
    <property type="component" value="Unassembled WGS sequence"/>
</dbReference>
<proteinExistence type="predicted"/>
<accession>A0A6A6B5V6</accession>
<reference evidence="2" key="1">
    <citation type="journal article" date="2020" name="Stud. Mycol.">
        <title>101 Dothideomycetes genomes: a test case for predicting lifestyles and emergence of pathogens.</title>
        <authorList>
            <person name="Haridas S."/>
            <person name="Albert R."/>
            <person name="Binder M."/>
            <person name="Bloem J."/>
            <person name="Labutti K."/>
            <person name="Salamov A."/>
            <person name="Andreopoulos B."/>
            <person name="Baker S."/>
            <person name="Barry K."/>
            <person name="Bills G."/>
            <person name="Bluhm B."/>
            <person name="Cannon C."/>
            <person name="Castanera R."/>
            <person name="Culley D."/>
            <person name="Daum C."/>
            <person name="Ezra D."/>
            <person name="Gonzalez J."/>
            <person name="Henrissat B."/>
            <person name="Kuo A."/>
            <person name="Liang C."/>
            <person name="Lipzen A."/>
            <person name="Lutzoni F."/>
            <person name="Magnuson J."/>
            <person name="Mondo S."/>
            <person name="Nolan M."/>
            <person name="Ohm R."/>
            <person name="Pangilinan J."/>
            <person name="Park H.-J."/>
            <person name="Ramirez L."/>
            <person name="Alfaro M."/>
            <person name="Sun H."/>
            <person name="Tritt A."/>
            <person name="Yoshinaga Y."/>
            <person name="Zwiers L.-H."/>
            <person name="Turgeon B."/>
            <person name="Goodwin S."/>
            <person name="Spatafora J."/>
            <person name="Crous P."/>
            <person name="Grigoriev I."/>
        </authorList>
    </citation>
    <scope>NUCLEOTIDE SEQUENCE</scope>
    <source>
        <strain evidence="2">CBS 121167</strain>
    </source>
</reference>
<dbReference type="GeneID" id="54301794"/>
<protein>
    <submittedName>
        <fullName evidence="2">Uncharacterized protein</fullName>
    </submittedName>
</protein>
<feature type="region of interest" description="Disordered" evidence="1">
    <location>
        <begin position="46"/>
        <end position="85"/>
    </location>
</feature>
<feature type="compositionally biased region" description="Polar residues" evidence="1">
    <location>
        <begin position="58"/>
        <end position="70"/>
    </location>
</feature>
<dbReference type="RefSeq" id="XP_033395225.1">
    <property type="nucleotide sequence ID" value="XM_033544298.1"/>
</dbReference>
<dbReference type="EMBL" id="ML995492">
    <property type="protein sequence ID" value="KAF2139512.1"/>
    <property type="molecule type" value="Genomic_DNA"/>
</dbReference>
<sequence length="222" mass="24885">MTDTMAEHIGLAVESMAIAGKPVQVDMDIGLLKVVREGDIYKSKIERNKTEREGPGVTRNSSTASKSGLDTDTEESGEDPENQDEVYILTYDSPRLQPRVKQETYVAKFNQTIYHRHVRGYWANRLGHSADEEATIALDRMFRSTHGTRFNSPPSPTGPDSTPPDEQEQRPKKIIMLHSLRKTKAVLSSVFKPQRAHMQTGRAGQKPTASAWEDRASEEGFD</sequence>
<feature type="compositionally biased region" description="Basic and acidic residues" evidence="1">
    <location>
        <begin position="212"/>
        <end position="222"/>
    </location>
</feature>
<dbReference type="AlphaFoldDB" id="A0A6A6B5V6"/>
<keyword evidence="3" id="KW-1185">Reference proteome</keyword>
<organism evidence="2 3">
    <name type="scientific">Aplosporella prunicola CBS 121167</name>
    <dbReference type="NCBI Taxonomy" id="1176127"/>
    <lineage>
        <taxon>Eukaryota</taxon>
        <taxon>Fungi</taxon>
        <taxon>Dikarya</taxon>
        <taxon>Ascomycota</taxon>
        <taxon>Pezizomycotina</taxon>
        <taxon>Dothideomycetes</taxon>
        <taxon>Dothideomycetes incertae sedis</taxon>
        <taxon>Botryosphaeriales</taxon>
        <taxon>Aplosporellaceae</taxon>
        <taxon>Aplosporella</taxon>
    </lineage>
</organism>
<evidence type="ECO:0000313" key="3">
    <source>
        <dbReference type="Proteomes" id="UP000799438"/>
    </source>
</evidence>
<feature type="region of interest" description="Disordered" evidence="1">
    <location>
        <begin position="188"/>
        <end position="222"/>
    </location>
</feature>
<gene>
    <name evidence="2" type="ORF">K452DRAFT_320180</name>
</gene>
<evidence type="ECO:0000256" key="1">
    <source>
        <dbReference type="SAM" id="MobiDB-lite"/>
    </source>
</evidence>
<evidence type="ECO:0000313" key="2">
    <source>
        <dbReference type="EMBL" id="KAF2139512.1"/>
    </source>
</evidence>